<sequence length="462" mass="51386">MRSNVACKAPHLVDVFSDLEDLFIVYDALMCDGITAFALCAQPKAKRSATIGSIIESNVHTKEAFLLPDMSNVNEICSHKIPTLLGIIDKALHEYRSRMSVGNKVVFVVLCRNRGPLFVTAIAAAIRKRSASIKMKTNVIICEKGTKTAQNLSERSLMNGACSIIVYPCDSSAVNLNVGFINLLICYDEGLSSLYYTGKIAVGNEAELYALRTNGYETNIYRFASDESTRECVNANIIKGAQLCMDNPQLFPSIAVPEIVEYWAAEDDGDSGMLSTLERMAFEDRLESDGRKSYYKEVIKNTRELLSLSMDEALLWQDRPQRTVNTAHSTATLTLTKIISTDQRELCEQMNKLHRRALNEKWLDNGPDSKTSKCDNEQTTLSAKRHTAEVMGPPTGKAKRPRPSRAPPVLRIDSASFGLLIKKPPKLSAASFVNRVAETAAYCERRKQMVEVIDKLRALLRV</sequence>
<accession>A0A0B2UZ35</accession>
<keyword evidence="2" id="KW-1185">Reference proteome</keyword>
<evidence type="ECO:0000313" key="2">
    <source>
        <dbReference type="Proteomes" id="UP000031036"/>
    </source>
</evidence>
<dbReference type="OrthoDB" id="787137at2759"/>
<proteinExistence type="predicted"/>
<dbReference type="Proteomes" id="UP000031036">
    <property type="component" value="Unassembled WGS sequence"/>
</dbReference>
<dbReference type="EMBL" id="JPKZ01002922">
    <property type="protein sequence ID" value="KHN74342.1"/>
    <property type="molecule type" value="Genomic_DNA"/>
</dbReference>
<comment type="caution">
    <text evidence="1">The sequence shown here is derived from an EMBL/GenBank/DDBJ whole genome shotgun (WGS) entry which is preliminary data.</text>
</comment>
<dbReference type="STRING" id="6265.A0A0B2UZ35"/>
<name>A0A0B2UZ35_TOXCA</name>
<organism evidence="1 2">
    <name type="scientific">Toxocara canis</name>
    <name type="common">Canine roundworm</name>
    <dbReference type="NCBI Taxonomy" id="6265"/>
    <lineage>
        <taxon>Eukaryota</taxon>
        <taxon>Metazoa</taxon>
        <taxon>Ecdysozoa</taxon>
        <taxon>Nematoda</taxon>
        <taxon>Chromadorea</taxon>
        <taxon>Rhabditida</taxon>
        <taxon>Spirurina</taxon>
        <taxon>Ascaridomorpha</taxon>
        <taxon>Ascaridoidea</taxon>
        <taxon>Toxocaridae</taxon>
        <taxon>Toxocara</taxon>
    </lineage>
</organism>
<reference evidence="1 2" key="1">
    <citation type="submission" date="2014-11" db="EMBL/GenBank/DDBJ databases">
        <title>Genetic blueprint of the zoonotic pathogen Toxocara canis.</title>
        <authorList>
            <person name="Zhu X.-Q."/>
            <person name="Korhonen P.K."/>
            <person name="Cai H."/>
            <person name="Young N.D."/>
            <person name="Nejsum P."/>
            <person name="von Samson-Himmelstjerna G."/>
            <person name="Boag P.R."/>
            <person name="Tan P."/>
            <person name="Li Q."/>
            <person name="Min J."/>
            <person name="Yang Y."/>
            <person name="Wang X."/>
            <person name="Fang X."/>
            <person name="Hall R.S."/>
            <person name="Hofmann A."/>
            <person name="Sternberg P.W."/>
            <person name="Jex A.R."/>
            <person name="Gasser R.B."/>
        </authorList>
    </citation>
    <scope>NUCLEOTIDE SEQUENCE [LARGE SCALE GENOMIC DNA]</scope>
    <source>
        <strain evidence="1">PN_DK_2014</strain>
    </source>
</reference>
<gene>
    <name evidence="1" type="ORF">Tcan_16242</name>
</gene>
<protein>
    <submittedName>
        <fullName evidence="1">Uncharacterized protein</fullName>
    </submittedName>
</protein>
<evidence type="ECO:0000313" key="1">
    <source>
        <dbReference type="EMBL" id="KHN74342.1"/>
    </source>
</evidence>
<dbReference type="AlphaFoldDB" id="A0A0B2UZ35"/>